<dbReference type="OrthoDB" id="1290858at2"/>
<organism evidence="1 2">
    <name type="scientific">Chamaesiphon polymorphus CCALA 037</name>
    <dbReference type="NCBI Taxonomy" id="2107692"/>
    <lineage>
        <taxon>Bacteria</taxon>
        <taxon>Bacillati</taxon>
        <taxon>Cyanobacteriota</taxon>
        <taxon>Cyanophyceae</taxon>
        <taxon>Gomontiellales</taxon>
        <taxon>Chamaesiphonaceae</taxon>
        <taxon>Chamaesiphon</taxon>
    </lineage>
</organism>
<sequence>MTRQNNNYGRDQFNIENLHFNPAITGQKLFANGLQFLNQRDYKQASVAMSEAINVDPSMYDAYYYFAIALLSGNRPKKIDEWTIRDIEEKLSIAINRDSENLKCYTLWAIVKYGFYTMNRFIEKPPTSDQLFKKGESIQYEHAREILYHLNDPLNPYWVHLYNKFGQLN</sequence>
<evidence type="ECO:0000313" key="1">
    <source>
        <dbReference type="EMBL" id="PSB51203.1"/>
    </source>
</evidence>
<accession>A0A2T1G1T1</accession>
<keyword evidence="2" id="KW-1185">Reference proteome</keyword>
<dbReference type="Proteomes" id="UP000238937">
    <property type="component" value="Unassembled WGS sequence"/>
</dbReference>
<dbReference type="EMBL" id="PVWO01000367">
    <property type="protein sequence ID" value="PSB51203.1"/>
    <property type="molecule type" value="Genomic_DNA"/>
</dbReference>
<dbReference type="RefSeq" id="WP_106309846.1">
    <property type="nucleotide sequence ID" value="NZ_PVWO01000367.1"/>
</dbReference>
<name>A0A2T1G1T1_9CYAN</name>
<protein>
    <recommendedName>
        <fullName evidence="3">Tetratricopeptide repeat protein</fullName>
    </recommendedName>
</protein>
<dbReference type="Gene3D" id="1.25.40.10">
    <property type="entry name" value="Tetratricopeptide repeat domain"/>
    <property type="match status" value="1"/>
</dbReference>
<comment type="caution">
    <text evidence="1">The sequence shown here is derived from an EMBL/GenBank/DDBJ whole genome shotgun (WGS) entry which is preliminary data.</text>
</comment>
<evidence type="ECO:0000313" key="2">
    <source>
        <dbReference type="Proteomes" id="UP000238937"/>
    </source>
</evidence>
<evidence type="ECO:0008006" key="3">
    <source>
        <dbReference type="Google" id="ProtNLM"/>
    </source>
</evidence>
<dbReference type="InterPro" id="IPR011990">
    <property type="entry name" value="TPR-like_helical_dom_sf"/>
</dbReference>
<gene>
    <name evidence="1" type="ORF">C7B77_21865</name>
</gene>
<dbReference type="SUPFAM" id="SSF48452">
    <property type="entry name" value="TPR-like"/>
    <property type="match status" value="1"/>
</dbReference>
<dbReference type="AlphaFoldDB" id="A0A2T1G1T1"/>
<proteinExistence type="predicted"/>
<reference evidence="1 2" key="1">
    <citation type="submission" date="2018-03" db="EMBL/GenBank/DDBJ databases">
        <title>The ancient ancestry and fast evolution of plastids.</title>
        <authorList>
            <person name="Moore K.R."/>
            <person name="Magnabosco C."/>
            <person name="Momper L."/>
            <person name="Gold D.A."/>
            <person name="Bosak T."/>
            <person name="Fournier G.P."/>
        </authorList>
    </citation>
    <scope>NUCLEOTIDE SEQUENCE [LARGE SCALE GENOMIC DNA]</scope>
    <source>
        <strain evidence="1 2">CCALA 037</strain>
    </source>
</reference>